<dbReference type="Gene3D" id="2.60.120.1440">
    <property type="match status" value="1"/>
</dbReference>
<dbReference type="PIRSF" id="PIRSF018266">
    <property type="entry name" value="FecR"/>
    <property type="match status" value="1"/>
</dbReference>
<dbReference type="EMBL" id="BSKJ01000007">
    <property type="protein sequence ID" value="GLO36656.1"/>
    <property type="molecule type" value="Genomic_DNA"/>
</dbReference>
<evidence type="ECO:0000259" key="1">
    <source>
        <dbReference type="Pfam" id="PF04773"/>
    </source>
</evidence>
<accession>A0AA37REY7</accession>
<dbReference type="PANTHER" id="PTHR30273:SF2">
    <property type="entry name" value="PROTEIN FECR"/>
    <property type="match status" value="1"/>
</dbReference>
<dbReference type="RefSeq" id="WP_284354575.1">
    <property type="nucleotide sequence ID" value="NZ_BSKF01000005.1"/>
</dbReference>
<name>A0AA37REY7_PSEPU</name>
<dbReference type="InterPro" id="IPR032623">
    <property type="entry name" value="FecR_N"/>
</dbReference>
<reference evidence="3" key="1">
    <citation type="submission" date="2023-01" db="EMBL/GenBank/DDBJ databases">
        <title>Whole-genome sequence of Pseudomonas putida NBRC 14671.</title>
        <authorList>
            <person name="Morohoshi T."/>
            <person name="Someya N."/>
        </authorList>
    </citation>
    <scope>NUCLEOTIDE SEQUENCE</scope>
    <source>
        <strain evidence="3">NBRC 14671</strain>
    </source>
</reference>
<feature type="domain" description="FecR N-terminal" evidence="2">
    <location>
        <begin position="12"/>
        <end position="52"/>
    </location>
</feature>
<dbReference type="PANTHER" id="PTHR30273">
    <property type="entry name" value="PERIPLASMIC SIGNAL SENSOR AND SIGMA FACTOR ACTIVATOR FECR-RELATED"/>
    <property type="match status" value="1"/>
</dbReference>
<dbReference type="InterPro" id="IPR012373">
    <property type="entry name" value="Ferrdict_sens_TM"/>
</dbReference>
<dbReference type="GO" id="GO:0016989">
    <property type="term" value="F:sigma factor antagonist activity"/>
    <property type="evidence" value="ECO:0007669"/>
    <property type="project" value="TreeGrafter"/>
</dbReference>
<evidence type="ECO:0000313" key="4">
    <source>
        <dbReference type="Proteomes" id="UP001161257"/>
    </source>
</evidence>
<dbReference type="InterPro" id="IPR006860">
    <property type="entry name" value="FecR"/>
</dbReference>
<dbReference type="Proteomes" id="UP001161257">
    <property type="component" value="Unassembled WGS sequence"/>
</dbReference>
<dbReference type="Pfam" id="PF04773">
    <property type="entry name" value="FecR"/>
    <property type="match status" value="1"/>
</dbReference>
<evidence type="ECO:0000259" key="2">
    <source>
        <dbReference type="Pfam" id="PF16220"/>
    </source>
</evidence>
<sequence>MTRDEQRQALRDAAGWLARLAEAPQDPQVNQAWQHWHSQRPANLWAWQRVESMQSSLRRLPASLACQVLDSPSTSPNRRAVLKGLLLLAGSGALGWSGYRQAPIWLAAHHTVTGERRSLTLADGTLLVLNTASAVDIEFTAGERLIHLRAGEILLQTGNDPRPLSVISAQGRLRALGTRFSVRQLDGLTQVKVLEHAVAVRPVQLDAEQVVPTGMAMDFSGDRFQTPYPVTPAADAWVSGHLVVSGWPLQRLLAELSRYRNGFLSCADDVAALQLSGAFPLDDIDKALASVARALPVLIVRRTRFWTRVVATA</sequence>
<evidence type="ECO:0000313" key="3">
    <source>
        <dbReference type="EMBL" id="GLO36656.1"/>
    </source>
</evidence>
<dbReference type="Pfam" id="PF16220">
    <property type="entry name" value="DUF4880"/>
    <property type="match status" value="1"/>
</dbReference>
<feature type="domain" description="FecR protein" evidence="1">
    <location>
        <begin position="110"/>
        <end position="198"/>
    </location>
</feature>
<proteinExistence type="predicted"/>
<protein>
    <submittedName>
        <fullName evidence="3">Anti-sigma factor FoxR</fullName>
    </submittedName>
</protein>
<comment type="caution">
    <text evidence="3">The sequence shown here is derived from an EMBL/GenBank/DDBJ whole genome shotgun (WGS) entry which is preliminary data.</text>
</comment>
<organism evidence="3 4">
    <name type="scientific">Pseudomonas putida</name>
    <name type="common">Arthrobacter siderocapsulatus</name>
    <dbReference type="NCBI Taxonomy" id="303"/>
    <lineage>
        <taxon>Bacteria</taxon>
        <taxon>Pseudomonadati</taxon>
        <taxon>Pseudomonadota</taxon>
        <taxon>Gammaproteobacteria</taxon>
        <taxon>Pseudomonadales</taxon>
        <taxon>Pseudomonadaceae</taxon>
        <taxon>Pseudomonas</taxon>
    </lineage>
</organism>
<gene>
    <name evidence="3" type="primary">foxR_3</name>
    <name evidence="3" type="ORF">PPUN14671_34910</name>
</gene>
<dbReference type="AlphaFoldDB" id="A0AA37REY7"/>